<dbReference type="Proteomes" id="UP000284178">
    <property type="component" value="Unassembled WGS sequence"/>
</dbReference>
<gene>
    <name evidence="1" type="ORF">DWY25_14165</name>
</gene>
<proteinExistence type="predicted"/>
<organism evidence="1 2">
    <name type="scientific">Holdemania filiformis</name>
    <dbReference type="NCBI Taxonomy" id="61171"/>
    <lineage>
        <taxon>Bacteria</taxon>
        <taxon>Bacillati</taxon>
        <taxon>Bacillota</taxon>
        <taxon>Erysipelotrichia</taxon>
        <taxon>Erysipelotrichales</taxon>
        <taxon>Erysipelotrichaceae</taxon>
        <taxon>Holdemania</taxon>
    </lineage>
</organism>
<keyword evidence="2" id="KW-1185">Reference proteome</keyword>
<comment type="caution">
    <text evidence="1">The sequence shown here is derived from an EMBL/GenBank/DDBJ whole genome shotgun (WGS) entry which is preliminary data.</text>
</comment>
<reference evidence="1 2" key="1">
    <citation type="submission" date="2018-08" db="EMBL/GenBank/DDBJ databases">
        <title>A genome reference for cultivated species of the human gut microbiota.</title>
        <authorList>
            <person name="Zou Y."/>
            <person name="Xue W."/>
            <person name="Luo G."/>
        </authorList>
    </citation>
    <scope>NUCLEOTIDE SEQUENCE [LARGE SCALE GENOMIC DNA]</scope>
    <source>
        <strain evidence="1 2">AF24-29</strain>
    </source>
</reference>
<dbReference type="EMBL" id="QRUP01000021">
    <property type="protein sequence ID" value="RGR70282.1"/>
    <property type="molecule type" value="Genomic_DNA"/>
</dbReference>
<evidence type="ECO:0000313" key="1">
    <source>
        <dbReference type="EMBL" id="RGR70282.1"/>
    </source>
</evidence>
<dbReference type="AlphaFoldDB" id="A0A412FQ15"/>
<protein>
    <recommendedName>
        <fullName evidence="3">Translation elongation factor EFTu/EF1A C-terminal domain-containing protein</fullName>
    </recommendedName>
</protein>
<evidence type="ECO:0000313" key="2">
    <source>
        <dbReference type="Proteomes" id="UP000284178"/>
    </source>
</evidence>
<evidence type="ECO:0008006" key="3">
    <source>
        <dbReference type="Google" id="ProtNLM"/>
    </source>
</evidence>
<accession>A0A412FQ15</accession>
<name>A0A412FQ15_9FIRM</name>
<sequence length="102" mass="11917">MEDNKVILSEVFFYSNKRQYLPVVGYRPDALFEGQNPDEYWGITFMDCSISEFDTWSTAKIKFTFQNSHYDQVKEGQMFQIMEGRNAVGVGKVIRVVNDKDQ</sequence>
<dbReference type="RefSeq" id="WP_117895788.1">
    <property type="nucleotide sequence ID" value="NZ_CABJCV010000021.1"/>
</dbReference>
<dbReference type="GeneID" id="83016543"/>
<dbReference type="Gene3D" id="2.40.30.10">
    <property type="entry name" value="Translation factors"/>
    <property type="match status" value="1"/>
</dbReference>